<evidence type="ECO:0000256" key="6">
    <source>
        <dbReference type="SAM" id="MobiDB-lite"/>
    </source>
</evidence>
<dbReference type="SMART" id="SM00295">
    <property type="entry name" value="B41"/>
    <property type="match status" value="1"/>
</dbReference>
<dbReference type="GO" id="GO:0005198">
    <property type="term" value="F:structural molecule activity"/>
    <property type="evidence" value="ECO:0007669"/>
    <property type="project" value="InterPro"/>
</dbReference>
<dbReference type="InterPro" id="IPR000798">
    <property type="entry name" value="Ez/rad/moesin-like"/>
</dbReference>
<feature type="region of interest" description="Disordered" evidence="6">
    <location>
        <begin position="612"/>
        <end position="631"/>
    </location>
</feature>
<dbReference type="Proteomes" id="UP001187315">
    <property type="component" value="Unassembled WGS sequence"/>
</dbReference>
<dbReference type="PROSITE" id="PS50057">
    <property type="entry name" value="FERM_3"/>
    <property type="match status" value="1"/>
</dbReference>
<dbReference type="Gene3D" id="3.10.20.90">
    <property type="entry name" value="Phosphatidylinositol 3-kinase Catalytic Subunit, Chain A, domain 1"/>
    <property type="match status" value="1"/>
</dbReference>
<dbReference type="InterPro" id="IPR014352">
    <property type="entry name" value="FERM/acyl-CoA-bd_prot_sf"/>
</dbReference>
<keyword evidence="4" id="KW-0009">Actin-binding</keyword>
<dbReference type="InterPro" id="IPR019747">
    <property type="entry name" value="FERM_CS"/>
</dbReference>
<dbReference type="GO" id="GO:0005886">
    <property type="term" value="C:plasma membrane"/>
    <property type="evidence" value="ECO:0007669"/>
    <property type="project" value="TreeGrafter"/>
</dbReference>
<dbReference type="Pfam" id="PF08736">
    <property type="entry name" value="FA"/>
    <property type="match status" value="1"/>
</dbReference>
<dbReference type="CDD" id="cd14473">
    <property type="entry name" value="FERM_B-lobe"/>
    <property type="match status" value="1"/>
</dbReference>
<dbReference type="CDD" id="cd13184">
    <property type="entry name" value="FERM_C_4_1_family"/>
    <property type="match status" value="1"/>
</dbReference>
<sequence>MTTEKGPESEVKKTAEEPSQQKASAGRMSESSSDGKMAKQDQEGKSPDDHKDPDDDSERTTPGKSPKSPQKSSKRLKTVPFKVTLMDSSDYEAGIEKHCKGQALLDMVCDHLNLLEKDYFGLTFTDSDSQKNWLDPSKEIKKQMRTSPWHFAFAVKFYPPDPSQLMEDITRYYLCLQLRDDILSGRLPCSFVTHALLGSYTVQAELGDYDQDEHASDYVSDFHFAPNQTRELEDRVMELHRTYRGMTPAEAEMNFLENAKKLSMYGVDLHHAKDSEGIEIMLGVCANGLLIYRDRLRINRFAWPKILKISYKRSNFYIKIRPGEYEQFESTIGFKLNNHRAAKRLWKVCIEHHTFFRLVSPEPPPKGFLVMGSKFRYSGRTQAQTRQASSLIDRPAPHFERSTSKRHLLSRSLDGEFSRPLSTMLERQDAVSQRSETQCFSGDEDGEPDLSLDQDQEDSGVTTPTRKKEIKFLDKSEDMLLKHQASINELKRALREPNSKLINREKRLSATSPGDTPEKKAEAIGAGGREPINSLSMEDFIQKTLVISPEGSEEWVLIEKQNTYQLDYEMEETDKSKANISPLPLVAEVPLERRMIHIEVTGEDGKEMQVQMDTFPSPKTPENDESKYGIGLREDQVQEVLTEPKTTETNVDKLQESKEEYTSDKPHKETRPQSLNLGRPEFVYESKNKTSNIQQEESDEDNNTSGKDVTPTRKPGIEIWSENLPEKIEEQMKERPINEEKEKELNKAIEENPAKPVLDKTGFDDARQQARDQLKEVLVEVKSINVDDQQDGSDSINGPIKDEVKRRSEIKFEVTKIIMIDNSENEEEPENENNQRMDEFVAEKKISNIEQESLEEVLAEKVQRRTKVAGHVHTEITRIVPLKPERARSQEYRDDIDIGEESRQIKRHFKRHSMYESLERQFDPYGFDSRDTSSSHTLFTSNKITRSQEASPLPMVEVEHDISSTNEQQSTMYSECLHKGNTIPHEELIKYTPKAGYEGLPQSDEVAMEVQMFSSKNQALQKSGPPTPPVKTKKARESGLILRNSRNTSKEPASEVLKKQHGEPLSTPAIYEETIDEVKRRPLSASEYEYDRNTAVTLRDAHLGIERKCSSMTVSSTSSLEAEADFSAFLELHGGLEESSRSTAEHAVSEDFSITCIKGSHDGLLTKERVHEEHIHHEVEPPPVAKKDRTAVSMAHMLKKGDSNVEPQSNGSGLPHITDFPDQQPVQELGDSDGNCEETVVSDNDVIQPQEGDPMQKQNRLKEAKENGSPIKTGSTGKEFIVSPISNENVTSTTTTQVTKTVKGGYSETRIEKRIIITGDDAVDQHQALAMAIQEAKQQHPDMLVTKAVVVRETNTSSEEKHRTSES</sequence>
<dbReference type="Pfam" id="PF05902">
    <property type="entry name" value="4_1_CTD"/>
    <property type="match status" value="1"/>
</dbReference>
<dbReference type="InterPro" id="IPR007477">
    <property type="entry name" value="SAB_dom"/>
</dbReference>
<evidence type="ECO:0000256" key="2">
    <source>
        <dbReference type="ARBA" id="ARBA00022490"/>
    </source>
</evidence>
<dbReference type="GO" id="GO:0005938">
    <property type="term" value="C:cell cortex"/>
    <property type="evidence" value="ECO:0007669"/>
    <property type="project" value="UniProtKB-SubCell"/>
</dbReference>
<feature type="region of interest" description="Disordered" evidence="6">
    <location>
        <begin position="383"/>
        <end position="406"/>
    </location>
</feature>
<dbReference type="GO" id="GO:0005516">
    <property type="term" value="F:calmodulin binding"/>
    <property type="evidence" value="ECO:0007669"/>
    <property type="project" value="UniProtKB-KW"/>
</dbReference>
<feature type="region of interest" description="Disordered" evidence="6">
    <location>
        <begin position="1"/>
        <end position="79"/>
    </location>
</feature>
<dbReference type="PRINTS" id="PR00661">
    <property type="entry name" value="ERMFAMILY"/>
</dbReference>
<gene>
    <name evidence="8" type="ORF">Q7C36_020933</name>
</gene>
<dbReference type="InterPro" id="IPR011993">
    <property type="entry name" value="PH-like_dom_sf"/>
</dbReference>
<feature type="compositionally biased region" description="Basic and acidic residues" evidence="6">
    <location>
        <begin position="650"/>
        <end position="671"/>
    </location>
</feature>
<dbReference type="Pfam" id="PF09380">
    <property type="entry name" value="FERM_C"/>
    <property type="match status" value="1"/>
</dbReference>
<dbReference type="PANTHER" id="PTHR23280">
    <property type="entry name" value="4.1 G PROTEIN"/>
    <property type="match status" value="1"/>
</dbReference>
<dbReference type="FunFam" id="3.10.20.90:FF:000002">
    <property type="entry name" value="Erythrocyte protein band 4.1-like 3"/>
    <property type="match status" value="1"/>
</dbReference>
<keyword evidence="3" id="KW-0597">Phosphoprotein</keyword>
<feature type="region of interest" description="Disordered" evidence="6">
    <location>
        <begin position="638"/>
        <end position="761"/>
    </location>
</feature>
<dbReference type="GO" id="GO:0005856">
    <property type="term" value="C:cytoskeleton"/>
    <property type="evidence" value="ECO:0007669"/>
    <property type="project" value="UniProtKB-SubCell"/>
</dbReference>
<dbReference type="EMBL" id="JAVHJS010000022">
    <property type="protein sequence ID" value="KAK2821590.1"/>
    <property type="molecule type" value="Genomic_DNA"/>
</dbReference>
<protein>
    <recommendedName>
        <fullName evidence="7">FERM domain-containing protein</fullName>
    </recommendedName>
</protein>
<feature type="compositionally biased region" description="Basic and acidic residues" evidence="6">
    <location>
        <begin position="36"/>
        <end position="61"/>
    </location>
</feature>
<feature type="compositionally biased region" description="Basic and acidic residues" evidence="6">
    <location>
        <begin position="724"/>
        <end position="761"/>
    </location>
</feature>
<dbReference type="SUPFAM" id="SSF54236">
    <property type="entry name" value="Ubiquitin-like"/>
    <property type="match status" value="1"/>
</dbReference>
<evidence type="ECO:0000313" key="9">
    <source>
        <dbReference type="Proteomes" id="UP001187315"/>
    </source>
</evidence>
<evidence type="ECO:0000313" key="8">
    <source>
        <dbReference type="EMBL" id="KAK2821590.1"/>
    </source>
</evidence>
<dbReference type="PROSITE" id="PS00661">
    <property type="entry name" value="FERM_2"/>
    <property type="match status" value="1"/>
</dbReference>
<feature type="compositionally biased region" description="Acidic residues" evidence="6">
    <location>
        <begin position="442"/>
        <end position="458"/>
    </location>
</feature>
<feature type="compositionally biased region" description="Basic and acidic residues" evidence="6">
    <location>
        <begin position="621"/>
        <end position="631"/>
    </location>
</feature>
<evidence type="ECO:0000256" key="4">
    <source>
        <dbReference type="ARBA" id="ARBA00023203"/>
    </source>
</evidence>
<evidence type="ECO:0000259" key="7">
    <source>
        <dbReference type="PROSITE" id="PS50057"/>
    </source>
</evidence>
<feature type="region of interest" description="Disordered" evidence="6">
    <location>
        <begin position="425"/>
        <end position="466"/>
    </location>
</feature>
<accession>A0AA88LPE7</accession>
<feature type="domain" description="FERM" evidence="7">
    <location>
        <begin position="79"/>
        <end position="360"/>
    </location>
</feature>
<dbReference type="InterPro" id="IPR008379">
    <property type="entry name" value="Band_4.1_C"/>
</dbReference>
<dbReference type="GO" id="GO:0031032">
    <property type="term" value="P:actomyosin structure organization"/>
    <property type="evidence" value="ECO:0007669"/>
    <property type="project" value="TreeGrafter"/>
</dbReference>
<keyword evidence="5" id="KW-0206">Cytoskeleton</keyword>
<dbReference type="InterPro" id="IPR019749">
    <property type="entry name" value="Band_41_domain"/>
</dbReference>
<dbReference type="InterPro" id="IPR018979">
    <property type="entry name" value="FERM_N"/>
</dbReference>
<dbReference type="Pfam" id="PF00373">
    <property type="entry name" value="FERM_M"/>
    <property type="match status" value="1"/>
</dbReference>
<dbReference type="InterPro" id="IPR029071">
    <property type="entry name" value="Ubiquitin-like_domsf"/>
</dbReference>
<feature type="compositionally biased region" description="Polar residues" evidence="6">
    <location>
        <begin position="430"/>
        <end position="440"/>
    </location>
</feature>
<name>A0AA88LPE7_TACVA</name>
<dbReference type="GO" id="GO:0003779">
    <property type="term" value="F:actin binding"/>
    <property type="evidence" value="ECO:0007669"/>
    <property type="project" value="UniProtKB-KW"/>
</dbReference>
<dbReference type="SUPFAM" id="SSF50729">
    <property type="entry name" value="PH domain-like"/>
    <property type="match status" value="1"/>
</dbReference>
<dbReference type="InterPro" id="IPR018980">
    <property type="entry name" value="FERM_PH-like_C"/>
</dbReference>
<evidence type="ECO:0000256" key="5">
    <source>
        <dbReference type="ARBA" id="ARBA00023212"/>
    </source>
</evidence>
<dbReference type="PROSITE" id="PS00660">
    <property type="entry name" value="FERM_1"/>
    <property type="match status" value="1"/>
</dbReference>
<dbReference type="Pfam" id="PF04382">
    <property type="entry name" value="SAB"/>
    <property type="match status" value="1"/>
</dbReference>
<dbReference type="Pfam" id="PF09379">
    <property type="entry name" value="FERM_N"/>
    <property type="match status" value="1"/>
</dbReference>
<dbReference type="GO" id="GO:0030866">
    <property type="term" value="P:cortical actin cytoskeleton organization"/>
    <property type="evidence" value="ECO:0007669"/>
    <property type="project" value="InterPro"/>
</dbReference>
<feature type="region of interest" description="Disordered" evidence="6">
    <location>
        <begin position="1201"/>
        <end position="1277"/>
    </location>
</feature>
<dbReference type="InterPro" id="IPR014847">
    <property type="entry name" value="FA"/>
</dbReference>
<dbReference type="FunFam" id="1.20.80.10:FF:000001">
    <property type="entry name" value="Erythrocyte membrane protein band 4.1"/>
    <property type="match status" value="1"/>
</dbReference>
<dbReference type="Gene3D" id="1.20.80.10">
    <property type="match status" value="1"/>
</dbReference>
<dbReference type="GO" id="GO:0051301">
    <property type="term" value="P:cell division"/>
    <property type="evidence" value="ECO:0007669"/>
    <property type="project" value="UniProtKB-KW"/>
</dbReference>
<organism evidence="8 9">
    <name type="scientific">Tachysurus vachellii</name>
    <name type="common">Darkbarbel catfish</name>
    <name type="synonym">Pelteobagrus vachellii</name>
    <dbReference type="NCBI Taxonomy" id="175792"/>
    <lineage>
        <taxon>Eukaryota</taxon>
        <taxon>Metazoa</taxon>
        <taxon>Chordata</taxon>
        <taxon>Craniata</taxon>
        <taxon>Vertebrata</taxon>
        <taxon>Euteleostomi</taxon>
        <taxon>Actinopterygii</taxon>
        <taxon>Neopterygii</taxon>
        <taxon>Teleostei</taxon>
        <taxon>Ostariophysi</taxon>
        <taxon>Siluriformes</taxon>
        <taxon>Bagridae</taxon>
        <taxon>Tachysurus</taxon>
    </lineage>
</organism>
<evidence type="ECO:0000256" key="3">
    <source>
        <dbReference type="ARBA" id="ARBA00022553"/>
    </source>
</evidence>
<feature type="compositionally biased region" description="Basic and acidic residues" evidence="6">
    <location>
        <begin position="1048"/>
        <end position="1062"/>
    </location>
</feature>
<reference evidence="8" key="1">
    <citation type="submission" date="2023-08" db="EMBL/GenBank/DDBJ databases">
        <title>Pelteobagrus vachellii genome.</title>
        <authorList>
            <person name="Liu H."/>
        </authorList>
    </citation>
    <scope>NUCLEOTIDE SEQUENCE</scope>
    <source>
        <strain evidence="8">PRFRI_2022a</strain>
        <tissue evidence="8">Muscle</tissue>
    </source>
</reference>
<keyword evidence="9" id="KW-1185">Reference proteome</keyword>
<keyword evidence="2" id="KW-0963">Cytoplasm</keyword>
<feature type="region of interest" description="Disordered" evidence="6">
    <location>
        <begin position="1016"/>
        <end position="1064"/>
    </location>
</feature>
<dbReference type="GO" id="GO:0005634">
    <property type="term" value="C:nucleus"/>
    <property type="evidence" value="ECO:0007669"/>
    <property type="project" value="UniProtKB-SubCell"/>
</dbReference>
<dbReference type="InterPro" id="IPR035963">
    <property type="entry name" value="FERM_2"/>
</dbReference>
<comment type="subcellular location">
    <subcellularLocation>
        <location evidence="1">Cytoplasm</location>
        <location evidence="1">Cytoskeleton</location>
    </subcellularLocation>
</comment>
<dbReference type="SMART" id="SM01195">
    <property type="entry name" value="FA"/>
    <property type="match status" value="1"/>
</dbReference>
<dbReference type="PANTHER" id="PTHR23280:SF24">
    <property type="entry name" value="BAND 4.1-LIKE PROTEIN 1"/>
    <property type="match status" value="1"/>
</dbReference>
<feature type="compositionally biased region" description="Polar residues" evidence="6">
    <location>
        <begin position="17"/>
        <end position="34"/>
    </location>
</feature>
<dbReference type="InterPro" id="IPR000299">
    <property type="entry name" value="FERM_domain"/>
</dbReference>
<feature type="compositionally biased region" description="Basic and acidic residues" evidence="6">
    <location>
        <begin position="1"/>
        <end position="16"/>
    </location>
</feature>
<dbReference type="PRINTS" id="PR00935">
    <property type="entry name" value="BAND41"/>
</dbReference>
<comment type="caution">
    <text evidence="8">The sequence shown here is derived from an EMBL/GenBank/DDBJ whole genome shotgun (WGS) entry which is preliminary data.</text>
</comment>
<dbReference type="FunFam" id="2.30.29.30:FF:000001">
    <property type="entry name" value="Erythrocyte membrane protein band 4.1"/>
    <property type="match status" value="1"/>
</dbReference>
<dbReference type="SMART" id="SM01196">
    <property type="entry name" value="FERM_C"/>
    <property type="match status" value="1"/>
</dbReference>
<dbReference type="InterPro" id="IPR019748">
    <property type="entry name" value="FERM_central"/>
</dbReference>
<dbReference type="Gene3D" id="2.30.29.30">
    <property type="entry name" value="Pleckstrin-homology domain (PH domain)/Phosphotyrosine-binding domain (PTB)"/>
    <property type="match status" value="1"/>
</dbReference>
<proteinExistence type="predicted"/>
<evidence type="ECO:0000256" key="1">
    <source>
        <dbReference type="ARBA" id="ARBA00004245"/>
    </source>
</evidence>
<dbReference type="SUPFAM" id="SSF47031">
    <property type="entry name" value="Second domain of FERM"/>
    <property type="match status" value="1"/>
</dbReference>